<feature type="chain" id="PRO_5045278770" evidence="1">
    <location>
        <begin position="21"/>
        <end position="574"/>
    </location>
</feature>
<sequence>MRSHAAIIPIFVLRSGIAEALPLDGGTSIDCAQFARKEWPSMPCLEYTEGGYPKEISGAKVDIYRYTEGWVSTEPTGMQHLADISTVAGEVLPFYSTLSPPFELKIMLMLALLPNRLGEEESKPGDHTSCFVRVLNPRDNNAEASFQVKHTTAHELYHCVQERNEPTDIPDNDATRWWIEGSAEYFANRFYPDLSPNAHIKQYDPSNPLYTHAYNASLFFQFLSNIGWSDERINDFVSQQPATTDPLEERKRLANNVELRNVFPRFVQHYKDRTITFRDGTPAQADPGNKIETRDITAHLTADGQRSIPTIGVAPFAMKMYTAVLEPGQNFVLAWEPTDQNPQTLLYYRKTGDTFWIPFRTPTLDIRVGCGDGATEYQFLLTSTADLDLATGKLSFERESSQSCECNDLGIPIDPCLSGNWNLNLDDLRDFLAAKMAESSGVTITNLSVSGAATFEMPLGDMSAMTFDHTHITYSASAFGENFATDINLSGSLTAKVVMQAPGEFCWKDGQVQGEADTTTTVEGLGDPIVFNVPLGTDYGMPWTRIKYACTANTLQIGGYDGEALKWAYSFTKI</sequence>
<reference evidence="2" key="1">
    <citation type="submission" date="2022-10" db="EMBL/GenBank/DDBJ databases">
        <title>Culturing micro-colonial fungi from biological soil crusts in the Mojave desert and describing Neophaeococcomyces mojavensis, and introducing the new genera and species Taxawa tesnikishii.</title>
        <authorList>
            <person name="Kurbessoian T."/>
            <person name="Stajich J.E."/>
        </authorList>
    </citation>
    <scope>NUCLEOTIDE SEQUENCE</scope>
    <source>
        <strain evidence="2">TK_1</strain>
    </source>
</reference>
<organism evidence="2 3">
    <name type="scientific">Coniosporium apollinis</name>
    <dbReference type="NCBI Taxonomy" id="61459"/>
    <lineage>
        <taxon>Eukaryota</taxon>
        <taxon>Fungi</taxon>
        <taxon>Dikarya</taxon>
        <taxon>Ascomycota</taxon>
        <taxon>Pezizomycotina</taxon>
        <taxon>Dothideomycetes</taxon>
        <taxon>Dothideomycetes incertae sedis</taxon>
        <taxon>Coniosporium</taxon>
    </lineage>
</organism>
<evidence type="ECO:0000313" key="3">
    <source>
        <dbReference type="Proteomes" id="UP001172684"/>
    </source>
</evidence>
<keyword evidence="3" id="KW-1185">Reference proteome</keyword>
<feature type="signal peptide" evidence="1">
    <location>
        <begin position="1"/>
        <end position="20"/>
    </location>
</feature>
<keyword evidence="1" id="KW-0732">Signal</keyword>
<evidence type="ECO:0000256" key="1">
    <source>
        <dbReference type="SAM" id="SignalP"/>
    </source>
</evidence>
<proteinExistence type="predicted"/>
<evidence type="ECO:0000313" key="2">
    <source>
        <dbReference type="EMBL" id="KAJ9656423.1"/>
    </source>
</evidence>
<dbReference type="EMBL" id="JAPDRL010000126">
    <property type="protein sequence ID" value="KAJ9656423.1"/>
    <property type="molecule type" value="Genomic_DNA"/>
</dbReference>
<accession>A0ABQ9NL13</accession>
<name>A0ABQ9NL13_9PEZI</name>
<protein>
    <submittedName>
        <fullName evidence="2">Uncharacterized protein</fullName>
    </submittedName>
</protein>
<dbReference type="Proteomes" id="UP001172684">
    <property type="component" value="Unassembled WGS sequence"/>
</dbReference>
<gene>
    <name evidence="2" type="ORF">H2201_008543</name>
</gene>
<comment type="caution">
    <text evidence="2">The sequence shown here is derived from an EMBL/GenBank/DDBJ whole genome shotgun (WGS) entry which is preliminary data.</text>
</comment>